<evidence type="ECO:0000256" key="2">
    <source>
        <dbReference type="ARBA" id="ARBA00009665"/>
    </source>
</evidence>
<feature type="transmembrane region" description="Helical" evidence="8">
    <location>
        <begin position="213"/>
        <end position="234"/>
    </location>
</feature>
<sequence>MSHSEIIPEWQSKYIKVDELKKICKQIDEVDMKLKEHNQKDSNVHKQLVQEIKELSKQFMLQTARDVDIVEGFYNEQVAKINKQNEEIVTLSKRAIQIQLQKDKCKAIVEKMQHTLGKISMLQNYTIFNQEQLRKLALLHDESSTETYHSAKWFKEKMDQTTFDDNNQYQNLQNIIVKAYADLFKVSEKKSLAILMENQSSEENDNVKVRTSAICSFFAGVSAVLLISLINLTAYCYNTPSIKFKLTAIQQMAIRIHFIIVTIILGIGINVYLFFKKKINFTFICQIPGDIVNLMHRNVLKIGYIQLTIVTCTTILVIIGQIPIPSPPPLIFGQFVLKVSNIMKPTYWLLFPTLSLPLFTFVNIVKNWGKRSIFTYCLITLFKMFTPWRQRIEFPHFFWCCMIMSAKGSFKEIILIITCNKMPDYIAIIFENIFHINRVIQSGIRWKEMKKFYNQGAGMMINMLGILTSMIKVAKVKENYYAYWTITAFLVLQTCIGLYWTVCEDWTLFYGGYSGGKYRHDKMNWTYGCYVRRPTHLKLWVILAINLYDYIAKCIWIVPYFKSTALYVSTYWYKTLMSEIEMVRFFLWMLIRMDNQQSTNAEDYSKTKFIPVVIDEYEREKASEEMTKKESEQVLEGLKDLQAIFNNQTGKAKILAVIKNYSSIQLKSNISGDFSQFKLDHARPRYKPHQMSQTPLLIRQIQNLEPATDQSSLQAPLVKKLDPIPKPLPNNSNPQPNNTLEISLLQSNLLQGETVLDRSVVLNPSDANQNDMSGDELKKTRRVRKKKTPNGDE</sequence>
<name>A0AA86N6E5_9EUKA</name>
<evidence type="ECO:0000256" key="5">
    <source>
        <dbReference type="ARBA" id="ARBA00023136"/>
    </source>
</evidence>
<keyword evidence="3 8" id="KW-0812">Transmembrane</keyword>
<gene>
    <name evidence="11" type="ORF">HINF_LOCUS1256</name>
    <name evidence="12" type="ORF">HINF_LOCUS68030</name>
</gene>
<dbReference type="AlphaFoldDB" id="A0AA86N6E5"/>
<protein>
    <submittedName>
        <fullName evidence="11">EXS family protein</fullName>
    </submittedName>
    <submittedName>
        <fullName evidence="12">EXS_family protein</fullName>
    </submittedName>
</protein>
<comment type="subcellular location">
    <subcellularLocation>
        <location evidence="1">Membrane</location>
        <topology evidence="1">Multi-pass membrane protein</topology>
    </subcellularLocation>
</comment>
<feature type="region of interest" description="Disordered" evidence="7">
    <location>
        <begin position="760"/>
        <end position="793"/>
    </location>
</feature>
<feature type="transmembrane region" description="Helical" evidence="8">
    <location>
        <begin position="539"/>
        <end position="559"/>
    </location>
</feature>
<reference evidence="11" key="1">
    <citation type="submission" date="2023-06" db="EMBL/GenBank/DDBJ databases">
        <authorList>
            <person name="Kurt Z."/>
        </authorList>
    </citation>
    <scope>NUCLEOTIDE SEQUENCE</scope>
</reference>
<keyword evidence="5 8" id="KW-0472">Membrane</keyword>
<feature type="transmembrane region" description="Helical" evidence="8">
    <location>
        <begin position="346"/>
        <end position="365"/>
    </location>
</feature>
<keyword evidence="6" id="KW-0175">Coiled coil</keyword>
<organism evidence="11">
    <name type="scientific">Hexamita inflata</name>
    <dbReference type="NCBI Taxonomy" id="28002"/>
    <lineage>
        <taxon>Eukaryota</taxon>
        <taxon>Metamonada</taxon>
        <taxon>Diplomonadida</taxon>
        <taxon>Hexamitidae</taxon>
        <taxon>Hexamitinae</taxon>
        <taxon>Hexamita</taxon>
    </lineage>
</organism>
<dbReference type="GO" id="GO:0005886">
    <property type="term" value="C:plasma membrane"/>
    <property type="evidence" value="ECO:0007669"/>
    <property type="project" value="TreeGrafter"/>
</dbReference>
<evidence type="ECO:0000256" key="3">
    <source>
        <dbReference type="ARBA" id="ARBA00022692"/>
    </source>
</evidence>
<evidence type="ECO:0000256" key="8">
    <source>
        <dbReference type="SAM" id="Phobius"/>
    </source>
</evidence>
<reference evidence="12 13" key="2">
    <citation type="submission" date="2024-07" db="EMBL/GenBank/DDBJ databases">
        <authorList>
            <person name="Akdeniz Z."/>
        </authorList>
    </citation>
    <scope>NUCLEOTIDE SEQUENCE [LARGE SCALE GENOMIC DNA]</scope>
</reference>
<evidence type="ECO:0000313" key="11">
    <source>
        <dbReference type="EMBL" id="CAI9913611.1"/>
    </source>
</evidence>
<dbReference type="InterPro" id="IPR004331">
    <property type="entry name" value="SPX_dom"/>
</dbReference>
<feature type="domain" description="SPX" evidence="10">
    <location>
        <begin position="1"/>
        <end position="154"/>
    </location>
</feature>
<feature type="coiled-coil region" evidence="6">
    <location>
        <begin position="20"/>
        <end position="58"/>
    </location>
</feature>
<proteinExistence type="inferred from homology"/>
<dbReference type="GO" id="GO:0016036">
    <property type="term" value="P:cellular response to phosphate starvation"/>
    <property type="evidence" value="ECO:0007669"/>
    <property type="project" value="TreeGrafter"/>
</dbReference>
<feature type="compositionally biased region" description="Basic residues" evidence="7">
    <location>
        <begin position="779"/>
        <end position="793"/>
    </location>
</feature>
<dbReference type="GO" id="GO:0005794">
    <property type="term" value="C:Golgi apparatus"/>
    <property type="evidence" value="ECO:0007669"/>
    <property type="project" value="TreeGrafter"/>
</dbReference>
<feature type="transmembrane region" description="Helical" evidence="8">
    <location>
        <begin position="452"/>
        <end position="474"/>
    </location>
</feature>
<feature type="domain" description="EXS" evidence="9">
    <location>
        <begin position="418"/>
        <end position="624"/>
    </location>
</feature>
<dbReference type="PROSITE" id="PS51382">
    <property type="entry name" value="SPX"/>
    <property type="match status" value="1"/>
</dbReference>
<evidence type="ECO:0000256" key="6">
    <source>
        <dbReference type="SAM" id="Coils"/>
    </source>
</evidence>
<dbReference type="CDD" id="cd14447">
    <property type="entry name" value="SPX"/>
    <property type="match status" value="1"/>
</dbReference>
<dbReference type="Pfam" id="PF03124">
    <property type="entry name" value="EXS"/>
    <property type="match status" value="1"/>
</dbReference>
<evidence type="ECO:0000259" key="10">
    <source>
        <dbReference type="PROSITE" id="PS51382"/>
    </source>
</evidence>
<feature type="transmembrane region" description="Helical" evidence="8">
    <location>
        <begin position="304"/>
        <end position="326"/>
    </location>
</feature>
<dbReference type="EMBL" id="CAXDID020000477">
    <property type="protein sequence ID" value="CAL6095607.1"/>
    <property type="molecule type" value="Genomic_DNA"/>
</dbReference>
<dbReference type="InterPro" id="IPR004342">
    <property type="entry name" value="EXS_C"/>
</dbReference>
<evidence type="ECO:0000256" key="1">
    <source>
        <dbReference type="ARBA" id="ARBA00004141"/>
    </source>
</evidence>
<accession>A0AA86N6E5</accession>
<dbReference type="PANTHER" id="PTHR10783">
    <property type="entry name" value="XENOTROPIC AND POLYTROPIC RETROVIRUS RECEPTOR 1-RELATED"/>
    <property type="match status" value="1"/>
</dbReference>
<feature type="transmembrane region" description="Helical" evidence="8">
    <location>
        <begin position="254"/>
        <end position="275"/>
    </location>
</feature>
<evidence type="ECO:0000313" key="12">
    <source>
        <dbReference type="EMBL" id="CAL6095607.1"/>
    </source>
</evidence>
<dbReference type="GO" id="GO:0000822">
    <property type="term" value="F:inositol hexakisphosphate binding"/>
    <property type="evidence" value="ECO:0007669"/>
    <property type="project" value="TreeGrafter"/>
</dbReference>
<evidence type="ECO:0000256" key="4">
    <source>
        <dbReference type="ARBA" id="ARBA00022989"/>
    </source>
</evidence>
<dbReference type="Proteomes" id="UP001642409">
    <property type="component" value="Unassembled WGS sequence"/>
</dbReference>
<feature type="transmembrane region" description="Helical" evidence="8">
    <location>
        <begin position="480"/>
        <end position="500"/>
    </location>
</feature>
<evidence type="ECO:0000259" key="9">
    <source>
        <dbReference type="PROSITE" id="PS51380"/>
    </source>
</evidence>
<dbReference type="GO" id="GO:0006817">
    <property type="term" value="P:phosphate ion transport"/>
    <property type="evidence" value="ECO:0007669"/>
    <property type="project" value="TreeGrafter"/>
</dbReference>
<evidence type="ECO:0000313" key="13">
    <source>
        <dbReference type="Proteomes" id="UP001642409"/>
    </source>
</evidence>
<dbReference type="EMBL" id="CATOUU010000027">
    <property type="protein sequence ID" value="CAI9913611.1"/>
    <property type="molecule type" value="Genomic_DNA"/>
</dbReference>
<comment type="similarity">
    <text evidence="2">Belongs to the SYG1 (TC 2.A.94) family.</text>
</comment>
<dbReference type="PANTHER" id="PTHR10783:SF103">
    <property type="entry name" value="SOLUTE CARRIER FAMILY 53 MEMBER 1"/>
    <property type="match status" value="1"/>
</dbReference>
<dbReference type="PROSITE" id="PS51380">
    <property type="entry name" value="EXS"/>
    <property type="match status" value="1"/>
</dbReference>
<evidence type="ECO:0000256" key="7">
    <source>
        <dbReference type="SAM" id="MobiDB-lite"/>
    </source>
</evidence>
<keyword evidence="4 8" id="KW-1133">Transmembrane helix</keyword>
<comment type="caution">
    <text evidence="11">The sequence shown here is derived from an EMBL/GenBank/DDBJ whole genome shotgun (WGS) entry which is preliminary data.</text>
</comment>
<keyword evidence="13" id="KW-1185">Reference proteome</keyword>